<dbReference type="GO" id="GO:0003735">
    <property type="term" value="F:structural constituent of ribosome"/>
    <property type="evidence" value="ECO:0007669"/>
    <property type="project" value="InterPro"/>
</dbReference>
<accession>A0A645A1Y7</accession>
<dbReference type="Pfam" id="PF17136">
    <property type="entry name" value="ribosomal_L24"/>
    <property type="match status" value="1"/>
</dbReference>
<dbReference type="InterPro" id="IPR005825">
    <property type="entry name" value="Ribosomal_uL24_CS"/>
</dbReference>
<dbReference type="HAMAP" id="MF_01326_B">
    <property type="entry name" value="Ribosomal_uL24_B"/>
    <property type="match status" value="1"/>
</dbReference>
<sequence length="106" mass="11534">MKVKIKIKKGDTVKVISGNDRGTEGRVLEVFPDSNTAIVEGVKIVSKHSKPSAKNSKGGIVKQESPINISNLMLVDKTGNATRVGRQVKEDGSIVRYSKKSKEEIK</sequence>
<evidence type="ECO:0000256" key="1">
    <source>
        <dbReference type="ARBA" id="ARBA00010618"/>
    </source>
</evidence>
<protein>
    <submittedName>
        <fullName evidence="5">50S ribosomal protein L24</fullName>
    </submittedName>
</protein>
<evidence type="ECO:0000256" key="2">
    <source>
        <dbReference type="ARBA" id="ARBA00022980"/>
    </source>
</evidence>
<dbReference type="SMART" id="SM00739">
    <property type="entry name" value="KOW"/>
    <property type="match status" value="1"/>
</dbReference>
<dbReference type="AlphaFoldDB" id="A0A645A1Y7"/>
<dbReference type="InterPro" id="IPR041988">
    <property type="entry name" value="Ribosomal_uL24_KOW"/>
</dbReference>
<dbReference type="InterPro" id="IPR008991">
    <property type="entry name" value="Translation_prot_SH3-like_sf"/>
</dbReference>
<dbReference type="GO" id="GO:0005840">
    <property type="term" value="C:ribosome"/>
    <property type="evidence" value="ECO:0007669"/>
    <property type="project" value="UniProtKB-KW"/>
</dbReference>
<comment type="similarity">
    <text evidence="1">Belongs to the universal ribosomal protein uL24 family.</text>
</comment>
<keyword evidence="2 5" id="KW-0689">Ribosomal protein</keyword>
<dbReference type="EMBL" id="VSSQ01011523">
    <property type="protein sequence ID" value="MPM47052.1"/>
    <property type="molecule type" value="Genomic_DNA"/>
</dbReference>
<dbReference type="SUPFAM" id="SSF50104">
    <property type="entry name" value="Translation proteins SH3-like domain"/>
    <property type="match status" value="1"/>
</dbReference>
<keyword evidence="3" id="KW-0687">Ribonucleoprotein</keyword>
<dbReference type="GO" id="GO:0006412">
    <property type="term" value="P:translation"/>
    <property type="evidence" value="ECO:0007669"/>
    <property type="project" value="InterPro"/>
</dbReference>
<name>A0A645A1Y7_9ZZZZ</name>
<proteinExistence type="inferred from homology"/>
<gene>
    <name evidence="5" type="primary">rplX_31</name>
    <name evidence="5" type="ORF">SDC9_93760</name>
</gene>
<evidence type="ECO:0000256" key="3">
    <source>
        <dbReference type="ARBA" id="ARBA00023274"/>
    </source>
</evidence>
<dbReference type="PANTHER" id="PTHR12903">
    <property type="entry name" value="MITOCHONDRIAL RIBOSOMAL PROTEIN L24"/>
    <property type="match status" value="1"/>
</dbReference>
<dbReference type="GO" id="GO:1990904">
    <property type="term" value="C:ribonucleoprotein complex"/>
    <property type="evidence" value="ECO:0007669"/>
    <property type="project" value="UniProtKB-KW"/>
</dbReference>
<organism evidence="5">
    <name type="scientific">bioreactor metagenome</name>
    <dbReference type="NCBI Taxonomy" id="1076179"/>
    <lineage>
        <taxon>unclassified sequences</taxon>
        <taxon>metagenomes</taxon>
        <taxon>ecological metagenomes</taxon>
    </lineage>
</organism>
<dbReference type="GO" id="GO:0003723">
    <property type="term" value="F:RNA binding"/>
    <property type="evidence" value="ECO:0007669"/>
    <property type="project" value="InterPro"/>
</dbReference>
<dbReference type="CDD" id="cd06089">
    <property type="entry name" value="KOW_RPL26"/>
    <property type="match status" value="1"/>
</dbReference>
<evidence type="ECO:0000259" key="4">
    <source>
        <dbReference type="SMART" id="SM00739"/>
    </source>
</evidence>
<dbReference type="InterPro" id="IPR014722">
    <property type="entry name" value="Rib_uL2_dom2"/>
</dbReference>
<dbReference type="InterPro" id="IPR005824">
    <property type="entry name" value="KOW"/>
</dbReference>
<dbReference type="NCBIfam" id="TIGR01079">
    <property type="entry name" value="rplX_bact"/>
    <property type="match status" value="1"/>
</dbReference>
<dbReference type="Gene3D" id="2.30.30.30">
    <property type="match status" value="1"/>
</dbReference>
<dbReference type="PROSITE" id="PS01108">
    <property type="entry name" value="RIBOSOMAL_L24"/>
    <property type="match status" value="1"/>
</dbReference>
<comment type="caution">
    <text evidence="5">The sequence shown here is derived from an EMBL/GenBank/DDBJ whole genome shotgun (WGS) entry which is preliminary data.</text>
</comment>
<reference evidence="5" key="1">
    <citation type="submission" date="2019-08" db="EMBL/GenBank/DDBJ databases">
        <authorList>
            <person name="Kucharzyk K."/>
            <person name="Murdoch R.W."/>
            <person name="Higgins S."/>
            <person name="Loffler F."/>
        </authorList>
    </citation>
    <scope>NUCLEOTIDE SEQUENCE</scope>
</reference>
<evidence type="ECO:0000313" key="5">
    <source>
        <dbReference type="EMBL" id="MPM47052.1"/>
    </source>
</evidence>
<feature type="domain" description="KOW" evidence="4">
    <location>
        <begin position="6"/>
        <end position="33"/>
    </location>
</feature>
<dbReference type="InterPro" id="IPR003256">
    <property type="entry name" value="Ribosomal_uL24"/>
</dbReference>
<dbReference type="InterPro" id="IPR057264">
    <property type="entry name" value="Ribosomal_uL24_C"/>
</dbReference>
<dbReference type="Pfam" id="PF00467">
    <property type="entry name" value="KOW"/>
    <property type="match status" value="1"/>
</dbReference>